<dbReference type="OrthoDB" id="32134at2"/>
<comment type="caution">
    <text evidence="3">The sequence shown here is derived from an EMBL/GenBank/DDBJ whole genome shotgun (WGS) entry which is preliminary data.</text>
</comment>
<protein>
    <submittedName>
        <fullName evidence="3">Pediocin PA-1 biosynthesis protein pedC</fullName>
    </submittedName>
</protein>
<evidence type="ECO:0000259" key="2">
    <source>
        <dbReference type="PROSITE" id="PS51352"/>
    </source>
</evidence>
<name>A0A5R9CH49_9LACO</name>
<dbReference type="InterPro" id="IPR046698">
    <property type="entry name" value="PedC-like"/>
</dbReference>
<dbReference type="EMBL" id="VBSX01000065">
    <property type="protein sequence ID" value="TLQ14587.1"/>
    <property type="molecule type" value="Genomic_DNA"/>
</dbReference>
<dbReference type="GO" id="GO:0030152">
    <property type="term" value="P:bacteriocin biosynthetic process"/>
    <property type="evidence" value="ECO:0007669"/>
    <property type="project" value="InterPro"/>
</dbReference>
<dbReference type="Proteomes" id="UP000305100">
    <property type="component" value="Unassembled WGS sequence"/>
</dbReference>
<accession>A0A5R9CH49</accession>
<organism evidence="3 4">
    <name type="scientific">Lentilactobacillus parafarraginis</name>
    <dbReference type="NCBI Taxonomy" id="390842"/>
    <lineage>
        <taxon>Bacteria</taxon>
        <taxon>Bacillati</taxon>
        <taxon>Bacillota</taxon>
        <taxon>Bacilli</taxon>
        <taxon>Lactobacillales</taxon>
        <taxon>Lactobacillaceae</taxon>
        <taxon>Lentilactobacillus</taxon>
    </lineage>
</organism>
<keyword evidence="1" id="KW-0812">Transmembrane</keyword>
<keyword evidence="1" id="KW-1133">Transmembrane helix</keyword>
<dbReference type="InterPro" id="IPR036249">
    <property type="entry name" value="Thioredoxin-like_sf"/>
</dbReference>
<reference evidence="3 4" key="1">
    <citation type="submission" date="2019-05" db="EMBL/GenBank/DDBJ databases">
        <title>The metagenome of a microbial culture collection derived from dairy environment covers the genomic content of the human microbiome.</title>
        <authorList>
            <person name="Roder T."/>
            <person name="Wuthrich D."/>
            <person name="Sattari Z."/>
            <person name="Von Ah U."/>
            <person name="Bar C."/>
            <person name="Ronchi F."/>
            <person name="Macpherson A.J."/>
            <person name="Ganal-Vonarburg S.C."/>
            <person name="Bruggmann R."/>
            <person name="Vergeres G."/>
        </authorList>
    </citation>
    <scope>NUCLEOTIDE SEQUENCE [LARGE SCALE GENOMIC DNA]</scope>
    <source>
        <strain evidence="3 4">FAM 1079</strain>
    </source>
</reference>
<keyword evidence="1" id="KW-0472">Membrane</keyword>
<dbReference type="InterPro" id="IPR005985">
    <property type="entry name" value="PedC_BrcD"/>
</dbReference>
<dbReference type="NCBIfam" id="TIGR01295">
    <property type="entry name" value="PedC_BrcD"/>
    <property type="match status" value="1"/>
</dbReference>
<feature type="domain" description="Thioredoxin" evidence="2">
    <location>
        <begin position="29"/>
        <end position="171"/>
    </location>
</feature>
<dbReference type="Pfam" id="PF20207">
    <property type="entry name" value="DUF6568"/>
    <property type="match status" value="1"/>
</dbReference>
<dbReference type="Gene3D" id="3.40.30.10">
    <property type="entry name" value="Glutaredoxin"/>
    <property type="match status" value="1"/>
</dbReference>
<evidence type="ECO:0000313" key="4">
    <source>
        <dbReference type="Proteomes" id="UP000305100"/>
    </source>
</evidence>
<feature type="transmembrane region" description="Helical" evidence="1">
    <location>
        <begin position="7"/>
        <end position="28"/>
    </location>
</feature>
<dbReference type="CDD" id="cd02947">
    <property type="entry name" value="TRX_family"/>
    <property type="match status" value="1"/>
</dbReference>
<sequence>MNKLSPVLAFVSRLIIGFGMLLILSMAIPGEVTFANDDSLDSAEASISQVTVSQYEQNISGTKRITLDDLSEKISQEDSFILYIGYKGCPFCRAFSPVLGDFINKTSSVVYYLDLEDPTPVKLNSVGLAFLKDDVNLNGTPTVVLVKKGKVDSNHNYVGSDTTEQDLDSMI</sequence>
<dbReference type="PROSITE" id="PS51352">
    <property type="entry name" value="THIOREDOXIN_2"/>
    <property type="match status" value="1"/>
</dbReference>
<dbReference type="SUPFAM" id="SSF52833">
    <property type="entry name" value="Thioredoxin-like"/>
    <property type="match status" value="1"/>
</dbReference>
<evidence type="ECO:0000256" key="1">
    <source>
        <dbReference type="SAM" id="Phobius"/>
    </source>
</evidence>
<proteinExistence type="predicted"/>
<dbReference type="RefSeq" id="WP_138468190.1">
    <property type="nucleotide sequence ID" value="NZ_VBSX01000065.1"/>
</dbReference>
<evidence type="ECO:0000313" key="3">
    <source>
        <dbReference type="EMBL" id="TLQ14587.1"/>
    </source>
</evidence>
<gene>
    <name evidence="3" type="ORF">FEZ41_14095</name>
</gene>
<dbReference type="AlphaFoldDB" id="A0A5R9CH49"/>
<dbReference type="InterPro" id="IPR013766">
    <property type="entry name" value="Thioredoxin_domain"/>
</dbReference>